<dbReference type="Proteomes" id="UP000451471">
    <property type="component" value="Unassembled WGS sequence"/>
</dbReference>
<reference evidence="1 2" key="1">
    <citation type="submission" date="2019-12" db="EMBL/GenBank/DDBJ databases">
        <title>Halocatena pleomorpha gen. nov. sp. nov., an extremely halophilic archaeon of family Halobacteriaceae isolated from saltpan soil.</title>
        <authorList>
            <person name="Pal Y."/>
            <person name="Verma A."/>
            <person name="Krishnamurthi S."/>
            <person name="Kumar P."/>
        </authorList>
    </citation>
    <scope>NUCLEOTIDE SEQUENCE [LARGE SCALE GENOMIC DNA]</scope>
    <source>
        <strain evidence="1 2">JCM 16495</strain>
    </source>
</reference>
<evidence type="ECO:0000313" key="2">
    <source>
        <dbReference type="Proteomes" id="UP000451471"/>
    </source>
</evidence>
<proteinExistence type="predicted"/>
<sequence>MVDLFGALAPAELRKALAELAFKRGVDTPPDTVVEEAVASYHLVEYDGLLVVGPAAFPTLPENAADLPHILDVTHETPPTEAVARAAEQRFREEAARALGPGEGVEDASTVERLVDVSYDLEAWGPVDVREVRQRLDDAGPD</sequence>
<dbReference type="EMBL" id="WSZK01000023">
    <property type="protein sequence ID" value="MWG35418.1"/>
    <property type="molecule type" value="Genomic_DNA"/>
</dbReference>
<accession>A0A6B0GUM2</accession>
<dbReference type="InterPro" id="IPR055533">
    <property type="entry name" value="DUF7109"/>
</dbReference>
<gene>
    <name evidence="1" type="ORF">GQS65_13140</name>
</gene>
<name>A0A6B0GUM2_9EURY</name>
<keyword evidence="2" id="KW-1185">Reference proteome</keyword>
<protein>
    <submittedName>
        <fullName evidence="1">Uncharacterized protein</fullName>
    </submittedName>
</protein>
<comment type="caution">
    <text evidence="1">The sequence shown here is derived from an EMBL/GenBank/DDBJ whole genome shotgun (WGS) entry which is preliminary data.</text>
</comment>
<evidence type="ECO:0000313" key="1">
    <source>
        <dbReference type="EMBL" id="MWG35418.1"/>
    </source>
</evidence>
<dbReference type="Pfam" id="PF23421">
    <property type="entry name" value="DUF7109"/>
    <property type="match status" value="1"/>
</dbReference>
<dbReference type="AlphaFoldDB" id="A0A6B0GUM2"/>
<organism evidence="1 2">
    <name type="scientific">Halomarina oriensis</name>
    <dbReference type="NCBI Taxonomy" id="671145"/>
    <lineage>
        <taxon>Archaea</taxon>
        <taxon>Methanobacteriati</taxon>
        <taxon>Methanobacteriota</taxon>
        <taxon>Stenosarchaea group</taxon>
        <taxon>Halobacteria</taxon>
        <taxon>Halobacteriales</taxon>
        <taxon>Natronomonadaceae</taxon>
        <taxon>Halomarina</taxon>
    </lineage>
</organism>